<gene>
    <name evidence="1" type="ORF">D9K80_12635</name>
</gene>
<proteinExistence type="predicted"/>
<dbReference type="Proteomes" id="UP000267166">
    <property type="component" value="Unassembled WGS sequence"/>
</dbReference>
<organism evidence="1 2">
    <name type="scientific">Acinetobacter cumulans</name>
    <dbReference type="NCBI Taxonomy" id="2136182"/>
    <lineage>
        <taxon>Bacteria</taxon>
        <taxon>Pseudomonadati</taxon>
        <taxon>Pseudomonadota</taxon>
        <taxon>Gammaproteobacteria</taxon>
        <taxon>Moraxellales</taxon>
        <taxon>Moraxellaceae</taxon>
        <taxon>Acinetobacter</taxon>
    </lineage>
</organism>
<reference evidence="1 2" key="1">
    <citation type="submission" date="2018-09" db="EMBL/GenBank/DDBJ databases">
        <title>The draft genome of Acinetobacter sp. strains.</title>
        <authorList>
            <person name="Qin J."/>
            <person name="Feng Y."/>
            <person name="Zong Z."/>
        </authorList>
    </citation>
    <scope>NUCLEOTIDE SEQUENCE [LARGE SCALE GENOMIC DNA]</scope>
    <source>
        <strain evidence="1 2">WCHAc060003</strain>
    </source>
</reference>
<evidence type="ECO:0000313" key="1">
    <source>
        <dbReference type="EMBL" id="RLL33754.1"/>
    </source>
</evidence>
<accession>A0A498CU93</accession>
<dbReference type="AlphaFoldDB" id="A0A498CU93"/>
<comment type="caution">
    <text evidence="1">The sequence shown here is derived from an EMBL/GenBank/DDBJ whole genome shotgun (WGS) entry which is preliminary data.</text>
</comment>
<name>A0A498CU93_9GAMM</name>
<dbReference type="EMBL" id="RCHD01000031">
    <property type="protein sequence ID" value="RLL33754.1"/>
    <property type="molecule type" value="Genomic_DNA"/>
</dbReference>
<evidence type="ECO:0000313" key="2">
    <source>
        <dbReference type="Proteomes" id="UP000267166"/>
    </source>
</evidence>
<sequence length="73" mass="8452">MCYFLFYKGTLMKKNRPVFTVEKVRRLNQLMRENPGITAEDIPLSDEGRRVVRNFKPDMAAINAAFNKAMQGL</sequence>
<protein>
    <submittedName>
        <fullName evidence="1">Uncharacterized protein</fullName>
    </submittedName>
</protein>